<dbReference type="RefSeq" id="WP_307377654.1">
    <property type="nucleotide sequence ID" value="NZ_JAUSUW010000024.1"/>
</dbReference>
<organism evidence="2 3">
    <name type="scientific">Peteryoungia aggregata LMG 23059</name>
    <dbReference type="NCBI Taxonomy" id="1368425"/>
    <lineage>
        <taxon>Bacteria</taxon>
        <taxon>Pseudomonadati</taxon>
        <taxon>Pseudomonadota</taxon>
        <taxon>Alphaproteobacteria</taxon>
        <taxon>Hyphomicrobiales</taxon>
        <taxon>Rhizobiaceae</taxon>
        <taxon>Peteryoungia</taxon>
    </lineage>
</organism>
<dbReference type="InterPro" id="IPR046531">
    <property type="entry name" value="DUF6596"/>
</dbReference>
<dbReference type="SUPFAM" id="SSF88659">
    <property type="entry name" value="Sigma3 and sigma4 domains of RNA polymerase sigma factors"/>
    <property type="match status" value="1"/>
</dbReference>
<dbReference type="Proteomes" id="UP001238496">
    <property type="component" value="Unassembled WGS sequence"/>
</dbReference>
<accession>A0ABU0GG45</accession>
<dbReference type="Pfam" id="PF20239">
    <property type="entry name" value="DUF6596"/>
    <property type="match status" value="1"/>
</dbReference>
<dbReference type="InterPro" id="IPR013325">
    <property type="entry name" value="RNA_pol_sigma_r2"/>
</dbReference>
<comment type="caution">
    <text evidence="2">The sequence shown here is derived from an EMBL/GenBank/DDBJ whole genome shotgun (WGS) entry which is preliminary data.</text>
</comment>
<feature type="domain" description="DUF6596" evidence="1">
    <location>
        <begin position="180"/>
        <end position="281"/>
    </location>
</feature>
<evidence type="ECO:0000259" key="1">
    <source>
        <dbReference type="Pfam" id="PF20239"/>
    </source>
</evidence>
<dbReference type="InterPro" id="IPR013324">
    <property type="entry name" value="RNA_pol_sigma_r3/r4-like"/>
</dbReference>
<evidence type="ECO:0000313" key="2">
    <source>
        <dbReference type="EMBL" id="MDQ0423562.1"/>
    </source>
</evidence>
<gene>
    <name evidence="2" type="ORF">J2045_004614</name>
</gene>
<dbReference type="Gene3D" id="1.10.1740.10">
    <property type="match status" value="1"/>
</dbReference>
<name>A0ABU0GG45_9HYPH</name>
<protein>
    <submittedName>
        <fullName evidence="2">RNA polymerase sigma-70 factor (ECF subfamily)</fullName>
    </submittedName>
</protein>
<sequence>MSVDTASRAAEGVARRSYGKLVASLAVRSHDIAGAEDALGEALLRAIIDWPRNGVPANPEGWLITTARRIDADRWRRAVTAAKGAERWLLMEDERLAGGDVEIPDDRLRLLFVCAHPAIDPSMHTPLMLQVVLGIDARRIASAFLVSPSAMGQRLSRAKARIAESGLRFELPERDHIEPRIGAVLTAVYGAYSLGWDLTFSASDHGRNLIDEALWLMRLLAEIAHDNGEALALLALGLFTEARRPARRDASTLGYVPLRDQDTALWDERLLAEAEESLRRAGACGAPGRFGYEAAIQAVHVARHHTGQTDWQAIEHLYRGLLVHSPTLGALIGHAIAVAEIESAEAGINLLDQAPQDRCRFHQPYWAARAHLLGQTGRAAEAAIAYDKAIALTEDAASRRHLIDRRSALIA</sequence>
<dbReference type="EMBL" id="JAUSUW010000024">
    <property type="protein sequence ID" value="MDQ0423562.1"/>
    <property type="molecule type" value="Genomic_DNA"/>
</dbReference>
<keyword evidence="3" id="KW-1185">Reference proteome</keyword>
<dbReference type="SUPFAM" id="SSF88946">
    <property type="entry name" value="Sigma2 domain of RNA polymerase sigma factors"/>
    <property type="match status" value="1"/>
</dbReference>
<reference evidence="2 3" key="1">
    <citation type="submission" date="2023-07" db="EMBL/GenBank/DDBJ databases">
        <title>Genomic Encyclopedia of Type Strains, Phase IV (KMG-IV): sequencing the most valuable type-strain genomes for metagenomic binning, comparative biology and taxonomic classification.</title>
        <authorList>
            <person name="Goeker M."/>
        </authorList>
    </citation>
    <scope>NUCLEOTIDE SEQUENCE [LARGE SCALE GENOMIC DNA]</scope>
    <source>
        <strain evidence="2 3">DSM 1111</strain>
    </source>
</reference>
<dbReference type="PANTHER" id="PTHR47756">
    <property type="entry name" value="BLL6612 PROTEIN-RELATED"/>
    <property type="match status" value="1"/>
</dbReference>
<evidence type="ECO:0000313" key="3">
    <source>
        <dbReference type="Proteomes" id="UP001238496"/>
    </source>
</evidence>
<dbReference type="PANTHER" id="PTHR47756:SF2">
    <property type="entry name" value="BLL6612 PROTEIN"/>
    <property type="match status" value="1"/>
</dbReference>
<proteinExistence type="predicted"/>